<accession>A0A420VPM0</accession>
<dbReference type="AlphaFoldDB" id="A0A420VPM0"/>
<evidence type="ECO:0000313" key="1">
    <source>
        <dbReference type="EMBL" id="RKO68263.1"/>
    </source>
</evidence>
<organism evidence="1 2">
    <name type="scientific">Sphingobacterium puteale</name>
    <dbReference type="NCBI Taxonomy" id="2420510"/>
    <lineage>
        <taxon>Bacteria</taxon>
        <taxon>Pseudomonadati</taxon>
        <taxon>Bacteroidota</taxon>
        <taxon>Sphingobacteriia</taxon>
        <taxon>Sphingobacteriales</taxon>
        <taxon>Sphingobacteriaceae</taxon>
        <taxon>Sphingobacterium</taxon>
    </lineage>
</organism>
<comment type="caution">
    <text evidence="1">The sequence shown here is derived from an EMBL/GenBank/DDBJ whole genome shotgun (WGS) entry which is preliminary data.</text>
</comment>
<evidence type="ECO:0000313" key="2">
    <source>
        <dbReference type="Proteomes" id="UP000282423"/>
    </source>
</evidence>
<gene>
    <name evidence="1" type="ORF">D7322_28100</name>
</gene>
<keyword evidence="2" id="KW-1185">Reference proteome</keyword>
<dbReference type="EMBL" id="RBWS01000040">
    <property type="protein sequence ID" value="RKO68263.1"/>
    <property type="molecule type" value="Genomic_DNA"/>
</dbReference>
<name>A0A420VPM0_9SPHI</name>
<reference evidence="1 2" key="1">
    <citation type="submission" date="2018-10" db="EMBL/GenBank/DDBJ databases">
        <title>Sphingobacterium sp. M05W1-28.</title>
        <authorList>
            <person name="Cai H."/>
        </authorList>
    </citation>
    <scope>NUCLEOTIDE SEQUENCE [LARGE SCALE GENOMIC DNA]</scope>
    <source>
        <strain evidence="1 2">M05W1-28</strain>
    </source>
</reference>
<sequence>MKSLAKKLPLLTVNLVELRKYDKVLIINLFILLAVLFSNNASAQVDLNNLKNNWAQIDVTRLDGSKIIAVPDVRDVFQSLKIGDTKLYFNSSSVSPRKAFEIPYKLSDHTMVTSEFAGYEILLLSKDSLIYAKKFEDQDDPEKLKKFTFVRSGLLNDSFNRRYVDSLEIPANKFFTPD</sequence>
<dbReference type="RefSeq" id="WP_121127478.1">
    <property type="nucleotide sequence ID" value="NZ_RBWS01000040.1"/>
</dbReference>
<protein>
    <submittedName>
        <fullName evidence="1">Uncharacterized protein</fullName>
    </submittedName>
</protein>
<proteinExistence type="predicted"/>
<dbReference type="Proteomes" id="UP000282423">
    <property type="component" value="Unassembled WGS sequence"/>
</dbReference>